<evidence type="ECO:0000313" key="2">
    <source>
        <dbReference type="EMBL" id="KAJ1105357.1"/>
    </source>
</evidence>
<sequence length="105" mass="12195">MGRAHPRAEKQTQLQRCDSQRECLMTRKSGKPCLTLRTRQHKEGRHVHAPINTKPQRGKEIRGVVKPNKIHKSPRGLPVKSQPRASTITIKIKRTCINRERYKNK</sequence>
<keyword evidence="3" id="KW-1185">Reference proteome</keyword>
<evidence type="ECO:0000313" key="3">
    <source>
        <dbReference type="Proteomes" id="UP001066276"/>
    </source>
</evidence>
<protein>
    <submittedName>
        <fullName evidence="2">Uncharacterized protein</fullName>
    </submittedName>
</protein>
<feature type="compositionally biased region" description="Basic residues" evidence="1">
    <location>
        <begin position="39"/>
        <end position="48"/>
    </location>
</feature>
<name>A0AAV7MPA1_PLEWA</name>
<evidence type="ECO:0000256" key="1">
    <source>
        <dbReference type="SAM" id="MobiDB-lite"/>
    </source>
</evidence>
<comment type="caution">
    <text evidence="2">The sequence shown here is derived from an EMBL/GenBank/DDBJ whole genome shotgun (WGS) entry which is preliminary data.</text>
</comment>
<reference evidence="2" key="1">
    <citation type="journal article" date="2022" name="bioRxiv">
        <title>Sequencing and chromosome-scale assembly of the giantPleurodeles waltlgenome.</title>
        <authorList>
            <person name="Brown T."/>
            <person name="Elewa A."/>
            <person name="Iarovenko S."/>
            <person name="Subramanian E."/>
            <person name="Araus A.J."/>
            <person name="Petzold A."/>
            <person name="Susuki M."/>
            <person name="Suzuki K.-i.T."/>
            <person name="Hayashi T."/>
            <person name="Toyoda A."/>
            <person name="Oliveira C."/>
            <person name="Osipova E."/>
            <person name="Leigh N.D."/>
            <person name="Simon A."/>
            <person name="Yun M.H."/>
        </authorList>
    </citation>
    <scope>NUCLEOTIDE SEQUENCE</scope>
    <source>
        <strain evidence="2">20211129_DDA</strain>
        <tissue evidence="2">Liver</tissue>
    </source>
</reference>
<dbReference type="Proteomes" id="UP001066276">
    <property type="component" value="Chromosome 9"/>
</dbReference>
<accession>A0AAV7MPA1</accession>
<dbReference type="EMBL" id="JANPWB010000013">
    <property type="protein sequence ID" value="KAJ1105357.1"/>
    <property type="molecule type" value="Genomic_DNA"/>
</dbReference>
<organism evidence="2 3">
    <name type="scientific">Pleurodeles waltl</name>
    <name type="common">Iberian ribbed newt</name>
    <dbReference type="NCBI Taxonomy" id="8319"/>
    <lineage>
        <taxon>Eukaryota</taxon>
        <taxon>Metazoa</taxon>
        <taxon>Chordata</taxon>
        <taxon>Craniata</taxon>
        <taxon>Vertebrata</taxon>
        <taxon>Euteleostomi</taxon>
        <taxon>Amphibia</taxon>
        <taxon>Batrachia</taxon>
        <taxon>Caudata</taxon>
        <taxon>Salamandroidea</taxon>
        <taxon>Salamandridae</taxon>
        <taxon>Pleurodelinae</taxon>
        <taxon>Pleurodeles</taxon>
    </lineage>
</organism>
<feature type="region of interest" description="Disordered" evidence="1">
    <location>
        <begin position="39"/>
        <end position="60"/>
    </location>
</feature>
<dbReference type="AlphaFoldDB" id="A0AAV7MPA1"/>
<proteinExistence type="predicted"/>
<gene>
    <name evidence="2" type="ORF">NDU88_002764</name>
</gene>